<reference evidence="2" key="1">
    <citation type="submission" date="2016-10" db="EMBL/GenBank/DDBJ databases">
        <authorList>
            <person name="Varghese N."/>
            <person name="Submissions S."/>
        </authorList>
    </citation>
    <scope>NUCLEOTIDE SEQUENCE [LARGE SCALE GENOMIC DNA]</scope>
    <source>
        <strain evidence="2">CGMCC 4.3506</strain>
    </source>
</reference>
<dbReference type="EMBL" id="FNCC01000016">
    <property type="protein sequence ID" value="SDH11751.1"/>
    <property type="molecule type" value="Genomic_DNA"/>
</dbReference>
<name>A0A1G7ZSU0_9PSEU</name>
<keyword evidence="2" id="KW-1185">Reference proteome</keyword>
<dbReference type="Proteomes" id="UP000199623">
    <property type="component" value="Unassembled WGS sequence"/>
</dbReference>
<gene>
    <name evidence="1" type="ORF">SAMN05216553_11666</name>
</gene>
<evidence type="ECO:0000313" key="1">
    <source>
        <dbReference type="EMBL" id="SDH11751.1"/>
    </source>
</evidence>
<organism evidence="1 2">
    <name type="scientific">Lentzea fradiae</name>
    <dbReference type="NCBI Taxonomy" id="200378"/>
    <lineage>
        <taxon>Bacteria</taxon>
        <taxon>Bacillati</taxon>
        <taxon>Actinomycetota</taxon>
        <taxon>Actinomycetes</taxon>
        <taxon>Pseudonocardiales</taxon>
        <taxon>Pseudonocardiaceae</taxon>
        <taxon>Lentzea</taxon>
    </lineage>
</organism>
<proteinExistence type="predicted"/>
<dbReference type="Pfam" id="PF11199">
    <property type="entry name" value="DUF2891"/>
    <property type="match status" value="1"/>
</dbReference>
<protein>
    <recommendedName>
        <fullName evidence="3">DUF2891 domain-containing protein</fullName>
    </recommendedName>
</protein>
<dbReference type="AlphaFoldDB" id="A0A1G7ZSU0"/>
<sequence length="339" mass="37933">MMWAMNATRLDDSTATRLLEIAIENIQRDHPVHWTHVIDGDHRLVPQRVLHPVFAGSFDWHSCVHQTWLAVRLLRLRPSVRGADAARDALDKLVTPENCAVEAEFFASPAGHHWERPYGWAWLLLLDAELRTSGLPWSVRPIADVLRDRWLEWVSAARLPIRTGTHSNTAFATSLVHDAALAVGDTEIVTACREAALRWHGDEAGYGGFEPDAADFLSPALTTADLMRRALGPAEFAAWLDAYLPELESERWRVLREPFPVDDPTDPYGSHLAGLALSRAWNWEAIADALPEGHRYVPLARTASAAHREAGWTYVFGGHGYMADHWLGTFGAYLDVKAF</sequence>
<evidence type="ECO:0000313" key="2">
    <source>
        <dbReference type="Proteomes" id="UP000199623"/>
    </source>
</evidence>
<accession>A0A1G7ZSU0</accession>
<dbReference type="STRING" id="200378.SAMN05216553_11666"/>
<dbReference type="InterPro" id="IPR021365">
    <property type="entry name" value="DUF2891"/>
</dbReference>
<evidence type="ECO:0008006" key="3">
    <source>
        <dbReference type="Google" id="ProtNLM"/>
    </source>
</evidence>